<evidence type="ECO:0000259" key="2">
    <source>
        <dbReference type="Pfam" id="PF00892"/>
    </source>
</evidence>
<keyword evidence="1" id="KW-1133">Transmembrane helix</keyword>
<feature type="transmembrane region" description="Helical" evidence="1">
    <location>
        <begin position="6"/>
        <end position="27"/>
    </location>
</feature>
<reference evidence="3 4" key="1">
    <citation type="submission" date="2022-08" db="EMBL/GenBank/DDBJ databases">
        <title>Reclassification of Massilia species as members of the genera Telluria, Duganella, Pseudoduganella, Mokoshia gen. nov. and Zemynaea gen. nov. using orthogonal and non-orthogonal genome-based approaches.</title>
        <authorList>
            <person name="Bowman J.P."/>
        </authorList>
    </citation>
    <scope>NUCLEOTIDE SEQUENCE [LARGE SCALE GENOMIC DNA]</scope>
    <source>
        <strain evidence="3 4">JCM 31607</strain>
    </source>
</reference>
<gene>
    <name evidence="3" type="ORF">NX773_11945</name>
</gene>
<proteinExistence type="predicted"/>
<feature type="domain" description="EamA" evidence="2">
    <location>
        <begin position="4"/>
        <end position="139"/>
    </location>
</feature>
<dbReference type="PANTHER" id="PTHR22911">
    <property type="entry name" value="ACYL-MALONYL CONDENSING ENZYME-RELATED"/>
    <property type="match status" value="1"/>
</dbReference>
<feature type="transmembrane region" description="Helical" evidence="1">
    <location>
        <begin position="65"/>
        <end position="85"/>
    </location>
</feature>
<keyword evidence="1" id="KW-0472">Membrane</keyword>
<keyword evidence="1" id="KW-0812">Transmembrane</keyword>
<comment type="caution">
    <text evidence="3">The sequence shown here is derived from an EMBL/GenBank/DDBJ whole genome shotgun (WGS) entry which is preliminary data.</text>
</comment>
<evidence type="ECO:0000313" key="4">
    <source>
        <dbReference type="Proteomes" id="UP001205861"/>
    </source>
</evidence>
<feature type="transmembrane region" description="Helical" evidence="1">
    <location>
        <begin position="122"/>
        <end position="140"/>
    </location>
</feature>
<dbReference type="Gene3D" id="1.10.3730.20">
    <property type="match status" value="1"/>
</dbReference>
<dbReference type="InterPro" id="IPR037185">
    <property type="entry name" value="EmrE-like"/>
</dbReference>
<accession>A0ABT2BK33</accession>
<dbReference type="Pfam" id="PF00892">
    <property type="entry name" value="EamA"/>
    <property type="match status" value="1"/>
</dbReference>
<evidence type="ECO:0000256" key="1">
    <source>
        <dbReference type="SAM" id="Phobius"/>
    </source>
</evidence>
<organism evidence="3 4">
    <name type="scientific">Massilia solisilvae</name>
    <dbReference type="NCBI Taxonomy" id="1811225"/>
    <lineage>
        <taxon>Bacteria</taxon>
        <taxon>Pseudomonadati</taxon>
        <taxon>Pseudomonadota</taxon>
        <taxon>Betaproteobacteria</taxon>
        <taxon>Burkholderiales</taxon>
        <taxon>Oxalobacteraceae</taxon>
        <taxon>Telluria group</taxon>
        <taxon>Massilia</taxon>
    </lineage>
</organism>
<protein>
    <submittedName>
        <fullName evidence="3">EamA family transporter</fullName>
    </submittedName>
</protein>
<name>A0ABT2BK33_9BURK</name>
<keyword evidence="4" id="KW-1185">Reference proteome</keyword>
<dbReference type="InterPro" id="IPR000620">
    <property type="entry name" value="EamA_dom"/>
</dbReference>
<dbReference type="SUPFAM" id="SSF103481">
    <property type="entry name" value="Multidrug resistance efflux transporter EmrE"/>
    <property type="match status" value="1"/>
</dbReference>
<dbReference type="PANTHER" id="PTHR22911:SF137">
    <property type="entry name" value="SOLUTE CARRIER FAMILY 35 MEMBER G2-RELATED"/>
    <property type="match status" value="1"/>
</dbReference>
<feature type="transmembrane region" description="Helical" evidence="1">
    <location>
        <begin position="97"/>
        <end position="116"/>
    </location>
</feature>
<evidence type="ECO:0000313" key="3">
    <source>
        <dbReference type="EMBL" id="MCS0608876.1"/>
    </source>
</evidence>
<sequence length="141" mass="14889">MLPSWVLVALGSAFFAALTALFGKLGVAGINSNMATFIRTIVIMVVTAGILSMRSEWQKPESISAYSWLFLVLSGIATGLSWLCYYRALQLGPVSKVAPVDKLSVAIAIVLGIVFAGEQLTWQVALGGALIVAGSVVIILF</sequence>
<dbReference type="Proteomes" id="UP001205861">
    <property type="component" value="Unassembled WGS sequence"/>
</dbReference>
<dbReference type="EMBL" id="JANUGV010000002">
    <property type="protein sequence ID" value="MCS0608876.1"/>
    <property type="molecule type" value="Genomic_DNA"/>
</dbReference>
<feature type="transmembrane region" description="Helical" evidence="1">
    <location>
        <begin position="34"/>
        <end position="53"/>
    </location>
</feature>